<dbReference type="InterPro" id="IPR007527">
    <property type="entry name" value="Znf_SWIM"/>
</dbReference>
<dbReference type="EMBL" id="QGTJ01000009">
    <property type="protein sequence ID" value="PWV59812.1"/>
    <property type="molecule type" value="Genomic_DNA"/>
</dbReference>
<feature type="domain" description="SWIM-type" evidence="3">
    <location>
        <begin position="61"/>
        <end position="90"/>
    </location>
</feature>
<evidence type="ECO:0000313" key="4">
    <source>
        <dbReference type="EMBL" id="PWV59812.1"/>
    </source>
</evidence>
<dbReference type="PROSITE" id="PS50966">
    <property type="entry name" value="ZF_SWIM"/>
    <property type="match status" value="1"/>
</dbReference>
<proteinExistence type="predicted"/>
<dbReference type="AlphaFoldDB" id="A0A317MSW0"/>
<evidence type="ECO:0000256" key="1">
    <source>
        <dbReference type="PROSITE-ProRule" id="PRU00325"/>
    </source>
</evidence>
<evidence type="ECO:0000313" key="5">
    <source>
        <dbReference type="Proteomes" id="UP000246569"/>
    </source>
</evidence>
<keyword evidence="1" id="KW-0863">Zinc-finger</keyword>
<keyword evidence="1" id="KW-0479">Metal-binding</keyword>
<evidence type="ECO:0000259" key="3">
    <source>
        <dbReference type="PROSITE" id="PS50966"/>
    </source>
</evidence>
<protein>
    <submittedName>
        <fullName evidence="4">SWIM zinc finger protein</fullName>
    </submittedName>
</protein>
<dbReference type="RefSeq" id="WP_110019423.1">
    <property type="nucleotide sequence ID" value="NZ_QGTJ01000009.1"/>
</dbReference>
<sequence length="675" mass="71206">MSLRQTLSAQLAHCDDEALVALANRGLLRRARKDLESQSAELLEDDDNALVVGFAGQRIRFASGVLAQAQCSCPASGVCQHIIAAILSLPALLGETASSEAGDADTHTAGTAESVDAEAARAALYAELLAIEPEALRRHAGTAGYRWAHQFVLDLDGDGIVCGGERHPLISCAHPRFALRYLGGGLDGLIADSGQPQPKHVVAAVLACWQAHGQALPAPPAARTGSRSSSDEPPARATLREQVRRLCAECVELGLTHLSPGIHERCATLAVGAQGCGYPRLARLLRRLADQVEALLERSAGADTQRLCDELALAYALAAALDAAAAEGRTPVHLAGRSREGYAEGGRLELLGLGAWPWRAASGYVGLTLLFWDLQAGEFLSCTDARPQSLHGFDPRARHGQPGPWHGLGSPAQAAGRRLALANAALSASGRLSAADSVHATLLANDGQFFETLAAVAVDDWAQLAERQAPRSLLAGDSPLQDWLVLRPAQFGAAEFDSARQTLSWPLLDASGRTLLAEIAYDACTAHAIGRIEALATQPPPAGTLLIAQLRRTAAGLLAAPLSLLRADAAPLLDELHFSGQSSRRSAAPAETVDRVAEDPEAGLPALLREIRELLLGRAERGLAAESAPPGAWPSLCSRARDEGLDAFLRLAETGRAEQMLRAQFLCMQYARLLG</sequence>
<reference evidence="4 5" key="1">
    <citation type="submission" date="2018-05" db="EMBL/GenBank/DDBJ databases">
        <title>Genomic Encyclopedia of Type Strains, Phase IV (KMG-IV): sequencing the most valuable type-strain genomes for metagenomic binning, comparative biology and taxonomic classification.</title>
        <authorList>
            <person name="Goeker M."/>
        </authorList>
    </citation>
    <scope>NUCLEOTIDE SEQUENCE [LARGE SCALE GENOMIC DNA]</scope>
    <source>
        <strain evidence="4 5">DSM 23606</strain>
    </source>
</reference>
<keyword evidence="5" id="KW-1185">Reference proteome</keyword>
<keyword evidence="1" id="KW-0862">Zinc</keyword>
<gene>
    <name evidence="4" type="ORF">C7443_10965</name>
</gene>
<accession>A0A317MSW0</accession>
<evidence type="ECO:0000256" key="2">
    <source>
        <dbReference type="SAM" id="MobiDB-lite"/>
    </source>
</evidence>
<name>A0A317MSW0_9GAMM</name>
<organism evidence="4 5">
    <name type="scientific">Plasticicumulans acidivorans</name>
    <dbReference type="NCBI Taxonomy" id="886464"/>
    <lineage>
        <taxon>Bacteria</taxon>
        <taxon>Pseudomonadati</taxon>
        <taxon>Pseudomonadota</taxon>
        <taxon>Gammaproteobacteria</taxon>
        <taxon>Candidatus Competibacteraceae</taxon>
        <taxon>Plasticicumulans</taxon>
    </lineage>
</organism>
<dbReference type="GO" id="GO:0008270">
    <property type="term" value="F:zinc ion binding"/>
    <property type="evidence" value="ECO:0007669"/>
    <property type="project" value="UniProtKB-KW"/>
</dbReference>
<dbReference type="Proteomes" id="UP000246569">
    <property type="component" value="Unassembled WGS sequence"/>
</dbReference>
<dbReference type="OrthoDB" id="7033700at2"/>
<feature type="region of interest" description="Disordered" evidence="2">
    <location>
        <begin position="217"/>
        <end position="236"/>
    </location>
</feature>
<comment type="caution">
    <text evidence="4">The sequence shown here is derived from an EMBL/GenBank/DDBJ whole genome shotgun (WGS) entry which is preliminary data.</text>
</comment>